<evidence type="ECO:0000313" key="2">
    <source>
        <dbReference type="Proteomes" id="UP001162992"/>
    </source>
</evidence>
<name>A0ACC2DQ51_DIPCM</name>
<reference evidence="2" key="1">
    <citation type="journal article" date="2024" name="Proc. Natl. Acad. Sci. U.S.A.">
        <title>Extraordinary preservation of gene collinearity over three hundred million years revealed in homosporous lycophytes.</title>
        <authorList>
            <person name="Li C."/>
            <person name="Wickell D."/>
            <person name="Kuo L.Y."/>
            <person name="Chen X."/>
            <person name="Nie B."/>
            <person name="Liao X."/>
            <person name="Peng D."/>
            <person name="Ji J."/>
            <person name="Jenkins J."/>
            <person name="Williams M."/>
            <person name="Shu S."/>
            <person name="Plott C."/>
            <person name="Barry K."/>
            <person name="Rajasekar S."/>
            <person name="Grimwood J."/>
            <person name="Han X."/>
            <person name="Sun S."/>
            <person name="Hou Z."/>
            <person name="He W."/>
            <person name="Dai G."/>
            <person name="Sun C."/>
            <person name="Schmutz J."/>
            <person name="Leebens-Mack J.H."/>
            <person name="Li F.W."/>
            <person name="Wang L."/>
        </authorList>
    </citation>
    <scope>NUCLEOTIDE SEQUENCE [LARGE SCALE GENOMIC DNA]</scope>
    <source>
        <strain evidence="2">cv. PW_Plant_1</strain>
    </source>
</reference>
<comment type="caution">
    <text evidence="1">The sequence shown here is derived from an EMBL/GenBank/DDBJ whole genome shotgun (WGS) entry which is preliminary data.</text>
</comment>
<gene>
    <name evidence="1" type="ORF">O6H91_05G083700</name>
</gene>
<accession>A0ACC2DQ51</accession>
<organism evidence="1 2">
    <name type="scientific">Diphasiastrum complanatum</name>
    <name type="common">Issler's clubmoss</name>
    <name type="synonym">Lycopodium complanatum</name>
    <dbReference type="NCBI Taxonomy" id="34168"/>
    <lineage>
        <taxon>Eukaryota</taxon>
        <taxon>Viridiplantae</taxon>
        <taxon>Streptophyta</taxon>
        <taxon>Embryophyta</taxon>
        <taxon>Tracheophyta</taxon>
        <taxon>Lycopodiopsida</taxon>
        <taxon>Lycopodiales</taxon>
        <taxon>Lycopodiaceae</taxon>
        <taxon>Lycopodioideae</taxon>
        <taxon>Diphasiastrum</taxon>
    </lineage>
</organism>
<sequence>MGWGRSRKSLAMVALGQVLSLLITGTGFTSSLLAQRGIDAPTAQAWSNYILLALIYGGLVVYRRKKIEMPWYSFILLAFIDVEANYLAVKAYQYTSLTSVMLLDCWTIPFVIILTWLLLKTHYSIGHFVGVGICVLGLVLVIFSDVHASDRSGGKNVLLGDMLVFGSSILYAISNVSEEFLVKHVEQVELVACLSSFGAVISAFQLYMLEWHEIRRIHWTTGAILPFIGFAFSQFGFYTLVPILLQGSGSALLNLSILTSDMWAVAIRAFVFRQRVDWLYFVAFGTVAGGLLIYSLCGEPVAADGLVSRENPHVRENYEPVKVIDADLHDAGAEEEQL</sequence>
<evidence type="ECO:0000313" key="1">
    <source>
        <dbReference type="EMBL" id="KAJ7556438.1"/>
    </source>
</evidence>
<keyword evidence="2" id="KW-1185">Reference proteome</keyword>
<protein>
    <submittedName>
        <fullName evidence="1">Uncharacterized protein</fullName>
    </submittedName>
</protein>
<proteinExistence type="predicted"/>
<dbReference type="Proteomes" id="UP001162992">
    <property type="component" value="Chromosome 5"/>
</dbReference>
<dbReference type="EMBL" id="CM055096">
    <property type="protein sequence ID" value="KAJ7556438.1"/>
    <property type="molecule type" value="Genomic_DNA"/>
</dbReference>